<dbReference type="InterPro" id="IPR018466">
    <property type="entry name" value="Kre9/Knh1-like_N"/>
</dbReference>
<sequence length="230" mass="22578">MFFKSLALVLASLSAAYATVSVTSPTASTTFTAGQQATITWIEGGGGPTLQQLGACKISIYAGSQLQQTSLQVLSPSTDVSQTSSLTFTPDASIGPNSSEYFIRFESVGLVDPNQPTIGLAFSAKFTLAGMTGVFSADVQAQINAGNSAAAAGQTTGGSASTPTGAAQGGPGAGGVVVTPKSTTSTSTVTVKSSSTSSGAPKSTNTGAAVDSRAGWAGVVIAAVVGASMF</sequence>
<evidence type="ECO:0000313" key="6">
    <source>
        <dbReference type="Proteomes" id="UP000521872"/>
    </source>
</evidence>
<evidence type="ECO:0000256" key="3">
    <source>
        <dbReference type="SAM" id="SignalP"/>
    </source>
</evidence>
<gene>
    <name evidence="5" type="ORF">D9613_009810</name>
</gene>
<feature type="chain" id="PRO_5034915113" description="Yeast cell wall synthesis Kre9/Knh1-like N-terminal domain-containing protein" evidence="3">
    <location>
        <begin position="19"/>
        <end position="230"/>
    </location>
</feature>
<accession>A0A8H4QW60</accession>
<feature type="signal peptide" evidence="3">
    <location>
        <begin position="1"/>
        <end position="18"/>
    </location>
</feature>
<reference evidence="5 6" key="1">
    <citation type="submission" date="2019-12" db="EMBL/GenBank/DDBJ databases">
        <authorList>
            <person name="Floudas D."/>
            <person name="Bentzer J."/>
            <person name="Ahren D."/>
            <person name="Johansson T."/>
            <person name="Persson P."/>
            <person name="Tunlid A."/>
        </authorList>
    </citation>
    <scope>NUCLEOTIDE SEQUENCE [LARGE SCALE GENOMIC DNA]</scope>
    <source>
        <strain evidence="5 6">CBS 102.39</strain>
    </source>
</reference>
<keyword evidence="1 3" id="KW-0732">Signal</keyword>
<dbReference type="InterPro" id="IPR045328">
    <property type="entry name" value="Kre9/Knh1"/>
</dbReference>
<dbReference type="EMBL" id="JAACJL010000017">
    <property type="protein sequence ID" value="KAF4618619.1"/>
    <property type="molecule type" value="Genomic_DNA"/>
</dbReference>
<dbReference type="GO" id="GO:0006078">
    <property type="term" value="P:(1-&gt;6)-beta-D-glucan biosynthetic process"/>
    <property type="evidence" value="ECO:0007669"/>
    <property type="project" value="InterPro"/>
</dbReference>
<evidence type="ECO:0000313" key="5">
    <source>
        <dbReference type="EMBL" id="KAF4618619.1"/>
    </source>
</evidence>
<dbReference type="AlphaFoldDB" id="A0A8H4QW60"/>
<evidence type="ECO:0000259" key="4">
    <source>
        <dbReference type="Pfam" id="PF10342"/>
    </source>
</evidence>
<feature type="region of interest" description="Disordered" evidence="2">
    <location>
        <begin position="150"/>
        <end position="209"/>
    </location>
</feature>
<proteinExistence type="predicted"/>
<organism evidence="5 6">
    <name type="scientific">Agrocybe pediades</name>
    <dbReference type="NCBI Taxonomy" id="84607"/>
    <lineage>
        <taxon>Eukaryota</taxon>
        <taxon>Fungi</taxon>
        <taxon>Dikarya</taxon>
        <taxon>Basidiomycota</taxon>
        <taxon>Agaricomycotina</taxon>
        <taxon>Agaricomycetes</taxon>
        <taxon>Agaricomycetidae</taxon>
        <taxon>Agaricales</taxon>
        <taxon>Agaricineae</taxon>
        <taxon>Strophariaceae</taxon>
        <taxon>Agrocybe</taxon>
    </lineage>
</organism>
<dbReference type="GO" id="GO:0042546">
    <property type="term" value="P:cell wall biogenesis"/>
    <property type="evidence" value="ECO:0007669"/>
    <property type="project" value="InterPro"/>
</dbReference>
<evidence type="ECO:0000256" key="1">
    <source>
        <dbReference type="ARBA" id="ARBA00022729"/>
    </source>
</evidence>
<name>A0A8H4QW60_9AGAR</name>
<protein>
    <recommendedName>
        <fullName evidence="4">Yeast cell wall synthesis Kre9/Knh1-like N-terminal domain-containing protein</fullName>
    </recommendedName>
</protein>
<feature type="compositionally biased region" description="Low complexity" evidence="2">
    <location>
        <begin position="150"/>
        <end position="166"/>
    </location>
</feature>
<dbReference type="Proteomes" id="UP000521872">
    <property type="component" value="Unassembled WGS sequence"/>
</dbReference>
<dbReference type="PANTHER" id="PTHR28154:SF1">
    <property type="entry name" value="CELL WALL SYNTHESIS PROTEIN KNH1-RELATED"/>
    <property type="match status" value="1"/>
</dbReference>
<feature type="compositionally biased region" description="Low complexity" evidence="2">
    <location>
        <begin position="176"/>
        <end position="204"/>
    </location>
</feature>
<comment type="caution">
    <text evidence="5">The sequence shown here is derived from an EMBL/GenBank/DDBJ whole genome shotgun (WGS) entry which is preliminary data.</text>
</comment>
<dbReference type="Pfam" id="PF10342">
    <property type="entry name" value="Kre9_KNH"/>
    <property type="match status" value="1"/>
</dbReference>
<feature type="domain" description="Yeast cell wall synthesis Kre9/Knh1-like N-terminal" evidence="4">
    <location>
        <begin position="24"/>
        <end position="127"/>
    </location>
</feature>
<dbReference type="PANTHER" id="PTHR28154">
    <property type="entry name" value="CELL WALL SYNTHESIS PROTEIN KNH1-RELATED"/>
    <property type="match status" value="1"/>
</dbReference>
<keyword evidence="6" id="KW-1185">Reference proteome</keyword>
<evidence type="ECO:0000256" key="2">
    <source>
        <dbReference type="SAM" id="MobiDB-lite"/>
    </source>
</evidence>